<dbReference type="GO" id="GO:0030170">
    <property type="term" value="F:pyridoxal phosphate binding"/>
    <property type="evidence" value="ECO:0007669"/>
    <property type="project" value="InterPro"/>
</dbReference>
<dbReference type="Proteomes" id="UP000235347">
    <property type="component" value="Unassembled WGS sequence"/>
</dbReference>
<dbReference type="AlphaFoldDB" id="A0A2N7VLH6"/>
<evidence type="ECO:0000313" key="7">
    <source>
        <dbReference type="Proteomes" id="UP000235347"/>
    </source>
</evidence>
<evidence type="ECO:0000259" key="5">
    <source>
        <dbReference type="Pfam" id="PF00155"/>
    </source>
</evidence>
<keyword evidence="7" id="KW-1185">Reference proteome</keyword>
<dbReference type="InterPro" id="IPR015421">
    <property type="entry name" value="PyrdxlP-dep_Trfase_major"/>
</dbReference>
<dbReference type="SUPFAM" id="SSF53383">
    <property type="entry name" value="PLP-dependent transferases"/>
    <property type="match status" value="1"/>
</dbReference>
<dbReference type="Pfam" id="PF00155">
    <property type="entry name" value="Aminotran_1_2"/>
    <property type="match status" value="1"/>
</dbReference>
<protein>
    <submittedName>
        <fullName evidence="6">Aminotransferase</fullName>
    </submittedName>
</protein>
<evidence type="ECO:0000256" key="1">
    <source>
        <dbReference type="ARBA" id="ARBA00001933"/>
    </source>
</evidence>
<accession>A0A2N7VLH6</accession>
<evidence type="ECO:0000313" key="6">
    <source>
        <dbReference type="EMBL" id="PMS18014.1"/>
    </source>
</evidence>
<dbReference type="InterPro" id="IPR004839">
    <property type="entry name" value="Aminotransferase_I/II_large"/>
</dbReference>
<evidence type="ECO:0000256" key="4">
    <source>
        <dbReference type="ARBA" id="ARBA00022898"/>
    </source>
</evidence>
<dbReference type="PANTHER" id="PTHR43807:SF20">
    <property type="entry name" value="FI04487P"/>
    <property type="match status" value="1"/>
</dbReference>
<evidence type="ECO:0000256" key="3">
    <source>
        <dbReference type="ARBA" id="ARBA00022679"/>
    </source>
</evidence>
<evidence type="ECO:0000256" key="2">
    <source>
        <dbReference type="ARBA" id="ARBA00022576"/>
    </source>
</evidence>
<dbReference type="RefSeq" id="WP_102612276.1">
    <property type="nucleotide sequence ID" value="NZ_CADIKD010000023.1"/>
</dbReference>
<dbReference type="Gene3D" id="3.40.640.10">
    <property type="entry name" value="Type I PLP-dependent aspartate aminotransferase-like (Major domain)"/>
    <property type="match status" value="1"/>
</dbReference>
<feature type="domain" description="Aminotransferase class I/classII large" evidence="5">
    <location>
        <begin position="31"/>
        <end position="378"/>
    </location>
</feature>
<gene>
    <name evidence="6" type="ORF">C0Z19_23695</name>
</gene>
<keyword evidence="3 6" id="KW-0808">Transferase</keyword>
<reference evidence="6 7" key="1">
    <citation type="submission" date="2018-01" db="EMBL/GenBank/DDBJ databases">
        <title>Whole genome analyses suggest that Burkholderia sensu lato contains two further novel genera in the rhizoxinica-symbiotica group Mycetohabitans gen. nov., and Trinickia gen. nov.: implications for the evolution of diazotrophy and nodulation in the Burkholderiaceae.</title>
        <authorList>
            <person name="Estrada-de los Santos P."/>
            <person name="Palmer M."/>
            <person name="Chavez-Ramirez B."/>
            <person name="Beukes C."/>
            <person name="Steenkamp E.T."/>
            <person name="Hirsch A.M."/>
            <person name="Manyaka P."/>
            <person name="Maluk M."/>
            <person name="Lafos M."/>
            <person name="Crook M."/>
            <person name="Gross E."/>
            <person name="Simon M.F."/>
            <person name="Bueno dos Reis Junior F."/>
            <person name="Poole P.S."/>
            <person name="Venter S.N."/>
            <person name="James E.K."/>
        </authorList>
    </citation>
    <scope>NUCLEOTIDE SEQUENCE [LARGE SCALE GENOMIC DNA]</scope>
    <source>
        <strain evidence="6 7">GP25-8</strain>
    </source>
</reference>
<dbReference type="PANTHER" id="PTHR43807">
    <property type="entry name" value="FI04487P"/>
    <property type="match status" value="1"/>
</dbReference>
<organism evidence="6 7">
    <name type="scientific">Trinickia soli</name>
    <dbReference type="NCBI Taxonomy" id="380675"/>
    <lineage>
        <taxon>Bacteria</taxon>
        <taxon>Pseudomonadati</taxon>
        <taxon>Pseudomonadota</taxon>
        <taxon>Betaproteobacteria</taxon>
        <taxon>Burkholderiales</taxon>
        <taxon>Burkholderiaceae</taxon>
        <taxon>Trinickia</taxon>
    </lineage>
</organism>
<dbReference type="InterPro" id="IPR051326">
    <property type="entry name" value="Kynurenine-oxoglutarate_AT"/>
</dbReference>
<name>A0A2N7VLH6_9BURK</name>
<dbReference type="GO" id="GO:0005737">
    <property type="term" value="C:cytoplasm"/>
    <property type="evidence" value="ECO:0007669"/>
    <property type="project" value="TreeGrafter"/>
</dbReference>
<dbReference type="InterPro" id="IPR015424">
    <property type="entry name" value="PyrdxlP-dep_Trfase"/>
</dbReference>
<comment type="caution">
    <text evidence="6">The sequence shown here is derived from an EMBL/GenBank/DDBJ whole genome shotgun (WGS) entry which is preliminary data.</text>
</comment>
<keyword evidence="2 6" id="KW-0032">Aminotransferase</keyword>
<dbReference type="InterPro" id="IPR015422">
    <property type="entry name" value="PyrdxlP-dep_Trfase_small"/>
</dbReference>
<dbReference type="Gene3D" id="3.90.1150.10">
    <property type="entry name" value="Aspartate Aminotransferase, domain 1"/>
    <property type="match status" value="1"/>
</dbReference>
<dbReference type="GO" id="GO:0016212">
    <property type="term" value="F:kynurenine-oxoglutarate transaminase activity"/>
    <property type="evidence" value="ECO:0007669"/>
    <property type="project" value="TreeGrafter"/>
</dbReference>
<comment type="cofactor">
    <cofactor evidence="1">
        <name>pyridoxal 5'-phosphate</name>
        <dbReference type="ChEBI" id="CHEBI:597326"/>
    </cofactor>
</comment>
<sequence>MLQRTGWSRLPQNEGSIFARYSKEALRHGALNLAQGFPDFSPNSRLLEALEHAARMPQMHQYAAPEGVPELREAVAGMLEDLHGVKIDPATELTITAGATEAIFVAAQAMLRPGDEAIFFSPAFECYEPAIRLAGATPVCVSLTAGHLPDWDDFRARLNARTRLVVVNNPHNPTGTCWPRAEMQMLAMLAHMHGFQVMSDEVYHSMAIPPRRHVCAWSQPALVDRSAMIGSLGKILHVTGWRLGYVVASAAVTDELRKLHQFVTYASSTPLQHAAAAALSEADSYRSLGSFVQRKRDRFLSGLEGSRFAWQPSQGGYFQLLDYAGISDDADTAFSEYLLKEHRVAALPLSGFGACPKTSRQLRFCIAKKDDTLDQAAAILRGI</sequence>
<keyword evidence="4" id="KW-0663">Pyridoxal phosphate</keyword>
<proteinExistence type="predicted"/>
<dbReference type="CDD" id="cd00609">
    <property type="entry name" value="AAT_like"/>
    <property type="match status" value="1"/>
</dbReference>
<dbReference type="EMBL" id="PNYB01000027">
    <property type="protein sequence ID" value="PMS18014.1"/>
    <property type="molecule type" value="Genomic_DNA"/>
</dbReference>